<name>A0A8J3JCB6_9ACTN</name>
<sequence>MTGPLAPTVRVLGRRHVPRLLSSALLGRLPTGMAALAILLLVRDRGGEYGLAGLLSGLYAAGGALGGPLLGRAIDRYRQGPVLVGAALAAGVGFAALGLVPMRGWPPLAATLLAGAATPPLESCLRVLWPRVVSADLLHPAYSLDAAAQEILFVLGPLVVLGSVAAFGPAGGVVVAAVLGVAGVALFATAGPSRTWRGEPTARRHPAGPLRSGRLVRLLVSLLLTGFTLGTFAVGSTAYAEHAAGRGLAGWLIAANGLGALIGGVGYTLVRPGADLSRRLLVLSVALAAGYLPLALQPAPPVMLALCVLSGLSLPPVLACGFAIVERVAPEGTVTEAFTWVVAAFGVGNAAGATLGGVLVDRYGAVAAFLIGAGTAALAAVTVARRLVPARP</sequence>
<gene>
    <name evidence="7" type="ORF">Aru02nite_66790</name>
</gene>
<dbReference type="PANTHER" id="PTHR23542">
    <property type="match status" value="1"/>
</dbReference>
<evidence type="ECO:0000313" key="8">
    <source>
        <dbReference type="Proteomes" id="UP000612808"/>
    </source>
</evidence>
<dbReference type="SUPFAM" id="SSF103473">
    <property type="entry name" value="MFS general substrate transporter"/>
    <property type="match status" value="1"/>
</dbReference>
<dbReference type="GO" id="GO:0005886">
    <property type="term" value="C:plasma membrane"/>
    <property type="evidence" value="ECO:0007669"/>
    <property type="project" value="UniProtKB-SubCell"/>
</dbReference>
<feature type="transmembrane region" description="Helical" evidence="5">
    <location>
        <begin position="366"/>
        <end position="388"/>
    </location>
</feature>
<feature type="transmembrane region" description="Helical" evidence="5">
    <location>
        <begin position="20"/>
        <end position="43"/>
    </location>
</feature>
<dbReference type="Gene3D" id="1.20.1250.20">
    <property type="entry name" value="MFS general substrate transporter like domains"/>
    <property type="match status" value="1"/>
</dbReference>
<dbReference type="Pfam" id="PF07690">
    <property type="entry name" value="MFS_1"/>
    <property type="match status" value="1"/>
</dbReference>
<organism evidence="7 8">
    <name type="scientific">Actinocatenispora rupis</name>
    <dbReference type="NCBI Taxonomy" id="519421"/>
    <lineage>
        <taxon>Bacteria</taxon>
        <taxon>Bacillati</taxon>
        <taxon>Actinomycetota</taxon>
        <taxon>Actinomycetes</taxon>
        <taxon>Micromonosporales</taxon>
        <taxon>Micromonosporaceae</taxon>
        <taxon>Actinocatenispora</taxon>
    </lineage>
</organism>
<evidence type="ECO:0000259" key="6">
    <source>
        <dbReference type="PROSITE" id="PS50850"/>
    </source>
</evidence>
<evidence type="ECO:0000313" key="7">
    <source>
        <dbReference type="EMBL" id="GID15790.1"/>
    </source>
</evidence>
<dbReference type="PANTHER" id="PTHR23542:SF1">
    <property type="entry name" value="MAJOR FACILITATOR SUPERFAMILY (MFS) PROFILE DOMAIN-CONTAINING PROTEIN"/>
    <property type="match status" value="1"/>
</dbReference>
<keyword evidence="8" id="KW-1185">Reference proteome</keyword>
<keyword evidence="2 5" id="KW-0812">Transmembrane</keyword>
<dbReference type="EMBL" id="BOMB01000047">
    <property type="protein sequence ID" value="GID15790.1"/>
    <property type="molecule type" value="Genomic_DNA"/>
</dbReference>
<dbReference type="InterPro" id="IPR020846">
    <property type="entry name" value="MFS_dom"/>
</dbReference>
<reference evidence="7" key="1">
    <citation type="submission" date="2021-01" db="EMBL/GenBank/DDBJ databases">
        <title>Whole genome shotgun sequence of Actinocatenispora rupis NBRC 107355.</title>
        <authorList>
            <person name="Komaki H."/>
            <person name="Tamura T."/>
        </authorList>
    </citation>
    <scope>NUCLEOTIDE SEQUENCE</scope>
    <source>
        <strain evidence="7">NBRC 107355</strain>
    </source>
</reference>
<feature type="transmembrane region" description="Helical" evidence="5">
    <location>
        <begin position="215"/>
        <end position="236"/>
    </location>
</feature>
<evidence type="ECO:0000256" key="2">
    <source>
        <dbReference type="ARBA" id="ARBA00022692"/>
    </source>
</evidence>
<feature type="domain" description="Major facilitator superfamily (MFS) profile" evidence="6">
    <location>
        <begin position="214"/>
        <end position="392"/>
    </location>
</feature>
<feature type="transmembrane region" description="Helical" evidence="5">
    <location>
        <begin position="82"/>
        <end position="102"/>
    </location>
</feature>
<evidence type="ECO:0000256" key="4">
    <source>
        <dbReference type="ARBA" id="ARBA00023136"/>
    </source>
</evidence>
<evidence type="ECO:0000256" key="5">
    <source>
        <dbReference type="SAM" id="Phobius"/>
    </source>
</evidence>
<keyword evidence="3 5" id="KW-1133">Transmembrane helix</keyword>
<protein>
    <submittedName>
        <fullName evidence="7">MFS transporter</fullName>
    </submittedName>
</protein>
<feature type="transmembrane region" description="Helical" evidence="5">
    <location>
        <begin position="248"/>
        <end position="268"/>
    </location>
</feature>
<dbReference type="Proteomes" id="UP000612808">
    <property type="component" value="Unassembled WGS sequence"/>
</dbReference>
<feature type="transmembrane region" description="Helical" evidence="5">
    <location>
        <begin position="173"/>
        <end position="194"/>
    </location>
</feature>
<feature type="transmembrane region" description="Helical" evidence="5">
    <location>
        <begin position="280"/>
        <end position="296"/>
    </location>
</feature>
<dbReference type="InterPro" id="IPR011701">
    <property type="entry name" value="MFS"/>
</dbReference>
<feature type="transmembrane region" description="Helical" evidence="5">
    <location>
        <begin position="302"/>
        <end position="325"/>
    </location>
</feature>
<proteinExistence type="predicted"/>
<dbReference type="PROSITE" id="PS50850">
    <property type="entry name" value="MFS"/>
    <property type="match status" value="1"/>
</dbReference>
<dbReference type="InterPro" id="IPR036259">
    <property type="entry name" value="MFS_trans_sf"/>
</dbReference>
<evidence type="ECO:0000256" key="3">
    <source>
        <dbReference type="ARBA" id="ARBA00022989"/>
    </source>
</evidence>
<comment type="subcellular location">
    <subcellularLocation>
        <location evidence="1">Cell membrane</location>
        <topology evidence="1">Multi-pass membrane protein</topology>
    </subcellularLocation>
</comment>
<feature type="transmembrane region" description="Helical" evidence="5">
    <location>
        <begin position="49"/>
        <end position="70"/>
    </location>
</feature>
<evidence type="ECO:0000256" key="1">
    <source>
        <dbReference type="ARBA" id="ARBA00004651"/>
    </source>
</evidence>
<keyword evidence="4 5" id="KW-0472">Membrane</keyword>
<dbReference type="GO" id="GO:0022857">
    <property type="term" value="F:transmembrane transporter activity"/>
    <property type="evidence" value="ECO:0007669"/>
    <property type="project" value="InterPro"/>
</dbReference>
<accession>A0A8J3JCB6</accession>
<dbReference type="RefSeq" id="WP_203664226.1">
    <property type="nucleotide sequence ID" value="NZ_BAAAZM010000025.1"/>
</dbReference>
<comment type="caution">
    <text evidence="7">The sequence shown here is derived from an EMBL/GenBank/DDBJ whole genome shotgun (WGS) entry which is preliminary data.</text>
</comment>
<feature type="transmembrane region" description="Helical" evidence="5">
    <location>
        <begin position="337"/>
        <end position="360"/>
    </location>
</feature>
<dbReference type="AlphaFoldDB" id="A0A8J3JCB6"/>